<dbReference type="PROSITE" id="PS50975">
    <property type="entry name" value="ATP_GRASP"/>
    <property type="match status" value="1"/>
</dbReference>
<comment type="pathway">
    <text evidence="5 6">Purine metabolism; IMP biosynthesis via de novo pathway; 5-amino-1-(5-phospho-D-ribosyl)imidazole-4-carboxylate from 5-amino-1-(5-phospho-D-ribosyl)imidazole (N5-CAIR route): step 1/2.</text>
</comment>
<organism evidence="9 10">
    <name type="scientific">Aureimonas glaciei</name>
    <dbReference type="NCBI Taxonomy" id="1776957"/>
    <lineage>
        <taxon>Bacteria</taxon>
        <taxon>Pseudomonadati</taxon>
        <taxon>Pseudomonadota</taxon>
        <taxon>Alphaproteobacteria</taxon>
        <taxon>Hyphomicrobiales</taxon>
        <taxon>Aurantimonadaceae</taxon>
        <taxon>Aureimonas</taxon>
    </lineage>
</organism>
<dbReference type="Gene3D" id="3.40.50.20">
    <property type="match status" value="1"/>
</dbReference>
<feature type="binding site" evidence="5">
    <location>
        <position position="147"/>
    </location>
    <ligand>
        <name>ATP</name>
        <dbReference type="ChEBI" id="CHEBI:30616"/>
    </ligand>
</feature>
<dbReference type="GO" id="GO:0004638">
    <property type="term" value="F:phosphoribosylaminoimidazole carboxylase activity"/>
    <property type="evidence" value="ECO:0007669"/>
    <property type="project" value="InterPro"/>
</dbReference>
<dbReference type="InterPro" id="IPR013815">
    <property type="entry name" value="ATP_grasp_subdomain_1"/>
</dbReference>
<feature type="binding site" evidence="5">
    <location>
        <position position="213"/>
    </location>
    <ligand>
        <name>ATP</name>
        <dbReference type="ChEBI" id="CHEBI:30616"/>
    </ligand>
</feature>
<dbReference type="NCBIfam" id="NF004675">
    <property type="entry name" value="PRK06019.1-1"/>
    <property type="match status" value="1"/>
</dbReference>
<dbReference type="InterPro" id="IPR054350">
    <property type="entry name" value="PurT/PurK_preATP-grasp"/>
</dbReference>
<keyword evidence="4 5" id="KW-0067">ATP-binding</keyword>
<keyword evidence="3 5" id="KW-0658">Purine biosynthesis</keyword>
<dbReference type="NCBIfam" id="NF004676">
    <property type="entry name" value="PRK06019.1-2"/>
    <property type="match status" value="1"/>
</dbReference>
<comment type="function">
    <text evidence="6">Catalyzes the ATP-dependent conversion of 5-aminoimidazole ribonucleotide (AIR) and HCO(3)- to N5-carboxyaminoimidazole ribonucleotide (N5-CAIR).</text>
</comment>
<keyword evidence="10" id="KW-1185">Reference proteome</keyword>
<dbReference type="SUPFAM" id="SSF51246">
    <property type="entry name" value="Rudiment single hybrid motif"/>
    <property type="match status" value="1"/>
</dbReference>
<comment type="similarity">
    <text evidence="5 6">Belongs to the PurK/PurT family.</text>
</comment>
<evidence type="ECO:0000256" key="1">
    <source>
        <dbReference type="ARBA" id="ARBA00022598"/>
    </source>
</evidence>
<name>A0A916Y594_9HYPH</name>
<dbReference type="SUPFAM" id="SSF56059">
    <property type="entry name" value="Glutathione synthetase ATP-binding domain-like"/>
    <property type="match status" value="1"/>
</dbReference>
<evidence type="ECO:0000256" key="4">
    <source>
        <dbReference type="ARBA" id="ARBA00022840"/>
    </source>
</evidence>
<dbReference type="Pfam" id="PF02222">
    <property type="entry name" value="ATP-grasp"/>
    <property type="match status" value="1"/>
</dbReference>
<protein>
    <recommendedName>
        <fullName evidence="5 6">N5-carboxyaminoimidazole ribonucleotide synthase</fullName>
        <shortName evidence="5 6">N5-CAIR synthase</shortName>
        <ecNumber evidence="5 6">6.3.4.18</ecNumber>
    </recommendedName>
    <alternativeName>
        <fullName evidence="5 6">5-(carboxyamino)imidazole ribonucleotide synthetase</fullName>
    </alternativeName>
</protein>
<dbReference type="Gene3D" id="3.30.1490.20">
    <property type="entry name" value="ATP-grasp fold, A domain"/>
    <property type="match status" value="1"/>
</dbReference>
<feature type="binding site" evidence="5">
    <location>
        <position position="107"/>
    </location>
    <ligand>
        <name>ATP</name>
        <dbReference type="ChEBI" id="CHEBI:30616"/>
    </ligand>
</feature>
<dbReference type="Pfam" id="PF17769">
    <property type="entry name" value="PurK_C"/>
    <property type="match status" value="1"/>
</dbReference>
<feature type="region of interest" description="Disordered" evidence="7">
    <location>
        <begin position="346"/>
        <end position="365"/>
    </location>
</feature>
<dbReference type="EMBL" id="BMJJ01000009">
    <property type="protein sequence ID" value="GGD30285.1"/>
    <property type="molecule type" value="Genomic_DNA"/>
</dbReference>
<evidence type="ECO:0000313" key="10">
    <source>
        <dbReference type="Proteomes" id="UP000613160"/>
    </source>
</evidence>
<dbReference type="NCBIfam" id="TIGR01161">
    <property type="entry name" value="purK"/>
    <property type="match status" value="1"/>
</dbReference>
<dbReference type="PANTHER" id="PTHR11609:SF5">
    <property type="entry name" value="PHOSPHORIBOSYLAMINOIMIDAZOLE CARBOXYLASE"/>
    <property type="match status" value="1"/>
</dbReference>
<dbReference type="InterPro" id="IPR003135">
    <property type="entry name" value="ATP-grasp_carboxylate-amine"/>
</dbReference>
<keyword evidence="1 5" id="KW-0436">Ligase</keyword>
<evidence type="ECO:0000256" key="2">
    <source>
        <dbReference type="ARBA" id="ARBA00022741"/>
    </source>
</evidence>
<dbReference type="InterPro" id="IPR016185">
    <property type="entry name" value="PreATP-grasp_dom_sf"/>
</dbReference>
<dbReference type="HAMAP" id="MF_01928">
    <property type="entry name" value="PurK"/>
    <property type="match status" value="1"/>
</dbReference>
<reference evidence="9" key="1">
    <citation type="journal article" date="2014" name="Int. J. Syst. Evol. Microbiol.">
        <title>Complete genome sequence of Corynebacterium casei LMG S-19264T (=DSM 44701T), isolated from a smear-ripened cheese.</title>
        <authorList>
            <consortium name="US DOE Joint Genome Institute (JGI-PGF)"/>
            <person name="Walter F."/>
            <person name="Albersmeier A."/>
            <person name="Kalinowski J."/>
            <person name="Ruckert C."/>
        </authorList>
    </citation>
    <scope>NUCLEOTIDE SEQUENCE</scope>
    <source>
        <strain evidence="9">CGMCC 1.15493</strain>
    </source>
</reference>
<feature type="binding site" evidence="5">
    <location>
        <begin position="152"/>
        <end position="158"/>
    </location>
    <ligand>
        <name>ATP</name>
        <dbReference type="ChEBI" id="CHEBI:30616"/>
    </ligand>
</feature>
<feature type="compositionally biased region" description="Basic and acidic residues" evidence="7">
    <location>
        <begin position="354"/>
        <end position="365"/>
    </location>
</feature>
<dbReference type="Pfam" id="PF22660">
    <property type="entry name" value="RS_preATP-grasp-like"/>
    <property type="match status" value="1"/>
</dbReference>
<dbReference type="Gene3D" id="3.30.470.20">
    <property type="entry name" value="ATP-grasp fold, B domain"/>
    <property type="match status" value="1"/>
</dbReference>
<dbReference type="GO" id="GO:0005524">
    <property type="term" value="F:ATP binding"/>
    <property type="evidence" value="ECO:0007669"/>
    <property type="project" value="UniProtKB-UniRule"/>
</dbReference>
<comment type="subunit">
    <text evidence="5 6">Homodimer.</text>
</comment>
<dbReference type="InterPro" id="IPR011054">
    <property type="entry name" value="Rudment_hybrid_motif"/>
</dbReference>
<evidence type="ECO:0000313" key="9">
    <source>
        <dbReference type="EMBL" id="GGD30285.1"/>
    </source>
</evidence>
<feature type="binding site" evidence="5">
    <location>
        <position position="190"/>
    </location>
    <ligand>
        <name>ATP</name>
        <dbReference type="ChEBI" id="CHEBI:30616"/>
    </ligand>
</feature>
<dbReference type="PANTHER" id="PTHR11609">
    <property type="entry name" value="PURINE BIOSYNTHESIS PROTEIN 6/7, PUR6/7"/>
    <property type="match status" value="1"/>
</dbReference>
<dbReference type="InterPro" id="IPR040686">
    <property type="entry name" value="PurK_C"/>
</dbReference>
<reference evidence="9" key="2">
    <citation type="submission" date="2020-09" db="EMBL/GenBank/DDBJ databases">
        <authorList>
            <person name="Sun Q."/>
            <person name="Zhou Y."/>
        </authorList>
    </citation>
    <scope>NUCLEOTIDE SEQUENCE</scope>
    <source>
        <strain evidence="9">CGMCC 1.15493</strain>
    </source>
</reference>
<gene>
    <name evidence="5 6 9" type="primary">purK</name>
    <name evidence="9" type="ORF">GCM10011335_36700</name>
</gene>
<feature type="binding site" evidence="5">
    <location>
        <begin position="266"/>
        <end position="267"/>
    </location>
    <ligand>
        <name>ATP</name>
        <dbReference type="ChEBI" id="CHEBI:30616"/>
    </ligand>
</feature>
<evidence type="ECO:0000256" key="5">
    <source>
        <dbReference type="HAMAP-Rule" id="MF_01928"/>
    </source>
</evidence>
<evidence type="ECO:0000259" key="8">
    <source>
        <dbReference type="PROSITE" id="PS50975"/>
    </source>
</evidence>
<comment type="function">
    <text evidence="5">Catalyzes the ATP-dependent conversion of 5-aminoimidazole ribonucleotide (AIR) and HCO(3)(-) to N5-carboxyaminoimidazole ribonucleotide (N5-CAIR).</text>
</comment>
<evidence type="ECO:0000256" key="6">
    <source>
        <dbReference type="RuleBase" id="RU361200"/>
    </source>
</evidence>
<feature type="binding site" evidence="5">
    <location>
        <begin position="182"/>
        <end position="185"/>
    </location>
    <ligand>
        <name>ATP</name>
        <dbReference type="ChEBI" id="CHEBI:30616"/>
    </ligand>
</feature>
<keyword evidence="2 5" id="KW-0547">Nucleotide-binding</keyword>
<dbReference type="Proteomes" id="UP000613160">
    <property type="component" value="Unassembled WGS sequence"/>
</dbReference>
<dbReference type="EC" id="6.3.4.18" evidence="5 6"/>
<evidence type="ECO:0000256" key="3">
    <source>
        <dbReference type="ARBA" id="ARBA00022755"/>
    </source>
</evidence>
<dbReference type="GO" id="GO:0034028">
    <property type="term" value="F:5-(carboxyamino)imidazole ribonucleotide synthase activity"/>
    <property type="evidence" value="ECO:0007669"/>
    <property type="project" value="UniProtKB-UniRule"/>
</dbReference>
<dbReference type="SUPFAM" id="SSF52440">
    <property type="entry name" value="PreATP-grasp domain"/>
    <property type="match status" value="1"/>
</dbReference>
<dbReference type="GO" id="GO:0046872">
    <property type="term" value="F:metal ion binding"/>
    <property type="evidence" value="ECO:0007669"/>
    <property type="project" value="InterPro"/>
</dbReference>
<feature type="domain" description="ATP-grasp" evidence="8">
    <location>
        <begin position="111"/>
        <end position="296"/>
    </location>
</feature>
<evidence type="ECO:0000256" key="7">
    <source>
        <dbReference type="SAM" id="MobiDB-lite"/>
    </source>
</evidence>
<accession>A0A916Y594</accession>
<dbReference type="InterPro" id="IPR011761">
    <property type="entry name" value="ATP-grasp"/>
</dbReference>
<dbReference type="NCBIfam" id="NF004679">
    <property type="entry name" value="PRK06019.1-5"/>
    <property type="match status" value="1"/>
</dbReference>
<comment type="catalytic activity">
    <reaction evidence="5 6">
        <text>5-amino-1-(5-phospho-beta-D-ribosyl)imidazole + hydrogencarbonate + ATP = 5-carboxyamino-1-(5-phospho-D-ribosyl)imidazole + ADP + phosphate + 2 H(+)</text>
        <dbReference type="Rhea" id="RHEA:19317"/>
        <dbReference type="ChEBI" id="CHEBI:15378"/>
        <dbReference type="ChEBI" id="CHEBI:17544"/>
        <dbReference type="ChEBI" id="CHEBI:30616"/>
        <dbReference type="ChEBI" id="CHEBI:43474"/>
        <dbReference type="ChEBI" id="CHEBI:58730"/>
        <dbReference type="ChEBI" id="CHEBI:137981"/>
        <dbReference type="ChEBI" id="CHEBI:456216"/>
        <dbReference type="EC" id="6.3.4.18"/>
    </reaction>
</comment>
<dbReference type="AlphaFoldDB" id="A0A916Y594"/>
<dbReference type="FunFam" id="3.40.50.20:FF:000016">
    <property type="entry name" value="N5-carboxyaminoimidazole ribonucleotide synthase"/>
    <property type="match status" value="1"/>
</dbReference>
<dbReference type="GO" id="GO:0005829">
    <property type="term" value="C:cytosol"/>
    <property type="evidence" value="ECO:0007669"/>
    <property type="project" value="TreeGrafter"/>
</dbReference>
<dbReference type="RefSeq" id="WP_188853435.1">
    <property type="nucleotide sequence ID" value="NZ_BMJJ01000009.1"/>
</dbReference>
<dbReference type="InterPro" id="IPR005875">
    <property type="entry name" value="PurK"/>
</dbReference>
<comment type="caution">
    <text evidence="9">The sequence shown here is derived from an EMBL/GenBank/DDBJ whole genome shotgun (WGS) entry which is preliminary data.</text>
</comment>
<sequence length="365" mass="38916">MHEKLTLGATIGIVGGGQLGRMLAFAAARLGFRTIILDPDAACCAAQAANAVIVGAYDDVDALKQLAAGSAVVTYEFENVPVGPMRALAGTVPVFPPVNALEIAQDRVVEKAFLNGIGVPTAEWRAIDDTQELDHAMQEFDTDCILKTRRFGYDGKGQASIRRKSPHGELYESLGGVPAILERKVPFDFELSVIAARGQDGTITAYDPAENVHSMGILKSSTVPGRITPETAEAAKAIAATILERLGYVGVIGVEFFVTGEALVVNEIAPRVHNSGHWTEGACLISQFEQHIRAIAGLPLGTTERHFDAVMENLVGSEVNAALALAAEPNVLLHLYGKGEARPGRKMGHLTRIHPRDDGNRVKEG</sequence>
<proteinExistence type="inferred from homology"/>
<dbReference type="GO" id="GO:0006189">
    <property type="term" value="P:'de novo' IMP biosynthetic process"/>
    <property type="evidence" value="ECO:0007669"/>
    <property type="project" value="UniProtKB-UniRule"/>
</dbReference>